<protein>
    <submittedName>
        <fullName evidence="2">Uncharacterized protein</fullName>
    </submittedName>
</protein>
<sequence precursor="true">MKSVKASWVMMLCAMFAVAIPVYAQQPTEEPVITLLNDIADKPENHLAIAAYYRTLAREALAEAETHKTMRNTYRHNHQAFKSGTATDQTLARHCDKLVKLKEEAATEYEELAKLHEAEAAAR</sequence>
<dbReference type="AlphaFoldDB" id="A0A0S1AZP1"/>
<feature type="chain" id="PRO_5006588636" evidence="1">
    <location>
        <begin position="25"/>
        <end position="123"/>
    </location>
</feature>
<evidence type="ECO:0000256" key="1">
    <source>
        <dbReference type="SAM" id="SignalP"/>
    </source>
</evidence>
<organism evidence="2 3">
    <name type="scientific">Stenotrophomonas acidaminiphila</name>
    <dbReference type="NCBI Taxonomy" id="128780"/>
    <lineage>
        <taxon>Bacteria</taxon>
        <taxon>Pseudomonadati</taxon>
        <taxon>Pseudomonadota</taxon>
        <taxon>Gammaproteobacteria</taxon>
        <taxon>Lysobacterales</taxon>
        <taxon>Lysobacteraceae</taxon>
        <taxon>Stenotrophomonas</taxon>
    </lineage>
</organism>
<reference evidence="2 3" key="1">
    <citation type="journal article" date="2015" name="Genome Announc.">
        <title>Complete Genome Sequencing of Stenotrophomonas acidaminiphila ZAC14D2_NAIMI4_2, a Multidrug-Resistant Strain Isolated from Sediments of a Polluted River in Mexico, Uncovers New Antibiotic Resistance Genes and a Novel Class-II Lasso Peptide Biosynthesis Gene Cluster.</title>
        <authorList>
            <person name="Vinuesa P."/>
            <person name="Ochoa-Sanchez L.E."/>
        </authorList>
    </citation>
    <scope>NUCLEOTIDE SEQUENCE [LARGE SCALE GENOMIC DNA]</scope>
    <source>
        <strain evidence="2 3">ZAC14D2_NAIMI4_2</strain>
    </source>
</reference>
<dbReference type="Proteomes" id="UP000061010">
    <property type="component" value="Chromosome"/>
</dbReference>
<dbReference type="PATRIC" id="fig|128780.6.peg.1841"/>
<accession>A0A0S1AZP1</accession>
<proteinExistence type="predicted"/>
<keyword evidence="1" id="KW-0732">Signal</keyword>
<name>A0A0S1AZP1_9GAMM</name>
<evidence type="ECO:0000313" key="2">
    <source>
        <dbReference type="EMBL" id="ALJ28217.1"/>
    </source>
</evidence>
<feature type="signal peptide" evidence="1">
    <location>
        <begin position="1"/>
        <end position="24"/>
    </location>
</feature>
<keyword evidence="3" id="KW-1185">Reference proteome</keyword>
<evidence type="ECO:0000313" key="3">
    <source>
        <dbReference type="Proteomes" id="UP000061010"/>
    </source>
</evidence>
<dbReference type="EMBL" id="CP012900">
    <property type="protein sequence ID" value="ALJ28217.1"/>
    <property type="molecule type" value="Genomic_DNA"/>
</dbReference>
<dbReference type="KEGG" id="sacz:AOT14_18380"/>
<gene>
    <name evidence="2" type="ORF">AOT14_18380</name>
</gene>